<name>A0A5M8PKE5_9LECA</name>
<accession>A0A5M8PKE5</accession>
<gene>
    <name evidence="3" type="ORF">FRX48_07416</name>
</gene>
<feature type="region of interest" description="Disordered" evidence="1">
    <location>
        <begin position="467"/>
        <end position="488"/>
    </location>
</feature>
<dbReference type="AlphaFoldDB" id="A0A5M8PKE5"/>
<feature type="compositionally biased region" description="Polar residues" evidence="1">
    <location>
        <begin position="138"/>
        <end position="155"/>
    </location>
</feature>
<evidence type="ECO:0000313" key="4">
    <source>
        <dbReference type="Proteomes" id="UP000324767"/>
    </source>
</evidence>
<feature type="region of interest" description="Disordered" evidence="1">
    <location>
        <begin position="132"/>
        <end position="175"/>
    </location>
</feature>
<feature type="region of interest" description="Disordered" evidence="1">
    <location>
        <begin position="1"/>
        <end position="101"/>
    </location>
</feature>
<sequence length="488" mass="54023">MRSTIESPRHAKPSKRPVEDIHPDSPPPTKHRRLQPATSPPTPSPTASPTYDQTSKSRNTRKQRGKASLRPEPGCPQKRVREDHGPDCAPASKRPWQSSSAPSLALSVHEWLSNLRPRRSPSSVTGSKTFAIIDKPTSPHTSQAGIDQTSQQDGQNLGPGSVASSQSERHSTSSPIFRSVLSRNRIIIDISGRQMSPEVKELVETHIRKGRSSPPLKQAERFGVVDQVMKVWDKAGPILSDITKTLAFPVERSGIAEGRDTLWSTKPLPSNSKYSYALPAPKPDRHYGYPTGQDSDWTDSEIAVVDHRVARPYAQPTRENLFPFFMIEIKSEATGGTLYAAESQAAISGAHSVHALLWLRSQADPLRTRLSTDSVVFTAAVSQRNVVFHVHWWSPENDKVHMSYIDSFAFMKNLDSQGCRDLVNNILDYGLEVRQPIVREALKSLHPIPKQWKKARPASAVADVAESFTSDEGRASQSQRTLLEVASN</sequence>
<dbReference type="EMBL" id="VXIT01000012">
    <property type="protein sequence ID" value="KAA6409072.1"/>
    <property type="molecule type" value="Genomic_DNA"/>
</dbReference>
<comment type="caution">
    <text evidence="3">The sequence shown here is derived from an EMBL/GenBank/DDBJ whole genome shotgun (WGS) entry which is preliminary data.</text>
</comment>
<protein>
    <recommendedName>
        <fullName evidence="2">DUF7924 domain-containing protein</fullName>
    </recommendedName>
</protein>
<evidence type="ECO:0000259" key="2">
    <source>
        <dbReference type="Pfam" id="PF25545"/>
    </source>
</evidence>
<feature type="compositionally biased region" description="Polar residues" evidence="1">
    <location>
        <begin position="162"/>
        <end position="175"/>
    </location>
</feature>
<evidence type="ECO:0000313" key="3">
    <source>
        <dbReference type="EMBL" id="KAA6409072.1"/>
    </source>
</evidence>
<dbReference type="InterPro" id="IPR057684">
    <property type="entry name" value="DUF7924"/>
</dbReference>
<dbReference type="Pfam" id="PF25545">
    <property type="entry name" value="DUF7924"/>
    <property type="match status" value="1"/>
</dbReference>
<feature type="domain" description="DUF7924" evidence="2">
    <location>
        <begin position="231"/>
        <end position="442"/>
    </location>
</feature>
<organism evidence="3 4">
    <name type="scientific">Lasallia pustulata</name>
    <dbReference type="NCBI Taxonomy" id="136370"/>
    <lineage>
        <taxon>Eukaryota</taxon>
        <taxon>Fungi</taxon>
        <taxon>Dikarya</taxon>
        <taxon>Ascomycota</taxon>
        <taxon>Pezizomycotina</taxon>
        <taxon>Lecanoromycetes</taxon>
        <taxon>OSLEUM clade</taxon>
        <taxon>Umbilicariomycetidae</taxon>
        <taxon>Umbilicariales</taxon>
        <taxon>Umbilicariaceae</taxon>
        <taxon>Lasallia</taxon>
    </lineage>
</organism>
<dbReference type="OrthoDB" id="5426775at2759"/>
<proteinExistence type="predicted"/>
<feature type="compositionally biased region" description="Basic residues" evidence="1">
    <location>
        <begin position="58"/>
        <end position="67"/>
    </location>
</feature>
<dbReference type="Proteomes" id="UP000324767">
    <property type="component" value="Unassembled WGS sequence"/>
</dbReference>
<evidence type="ECO:0000256" key="1">
    <source>
        <dbReference type="SAM" id="MobiDB-lite"/>
    </source>
</evidence>
<reference evidence="3 4" key="1">
    <citation type="submission" date="2019-09" db="EMBL/GenBank/DDBJ databases">
        <title>The hologenome of the rock-dwelling lichen Lasallia pustulata.</title>
        <authorList>
            <person name="Greshake Tzovaras B."/>
            <person name="Segers F."/>
            <person name="Bicker A."/>
            <person name="Dal Grande F."/>
            <person name="Otte J."/>
            <person name="Hankeln T."/>
            <person name="Schmitt I."/>
            <person name="Ebersberger I."/>
        </authorList>
    </citation>
    <scope>NUCLEOTIDE SEQUENCE [LARGE SCALE GENOMIC DNA]</scope>
    <source>
        <strain evidence="3">A1-1</strain>
    </source>
</reference>